<feature type="transmembrane region" description="Helical" evidence="7">
    <location>
        <begin position="189"/>
        <end position="211"/>
    </location>
</feature>
<feature type="transmembrane region" description="Helical" evidence="7">
    <location>
        <begin position="217"/>
        <end position="240"/>
    </location>
</feature>
<feature type="transmembrane region" description="Helical" evidence="7">
    <location>
        <begin position="159"/>
        <end position="177"/>
    </location>
</feature>
<gene>
    <name evidence="9" type="ORF">ACFQ1T_09300</name>
</gene>
<feature type="transmembrane region" description="Helical" evidence="7">
    <location>
        <begin position="276"/>
        <end position="293"/>
    </location>
</feature>
<dbReference type="Gene3D" id="1.10.3730.20">
    <property type="match status" value="1"/>
</dbReference>
<feature type="transmembrane region" description="Helical" evidence="7">
    <location>
        <begin position="40"/>
        <end position="61"/>
    </location>
</feature>
<keyword evidence="5 7" id="KW-0472">Membrane</keyword>
<comment type="subcellular location">
    <subcellularLocation>
        <location evidence="1">Membrane</location>
        <topology evidence="1">Multi-pass membrane protein</topology>
    </subcellularLocation>
</comment>
<evidence type="ECO:0000256" key="2">
    <source>
        <dbReference type="ARBA" id="ARBA00007362"/>
    </source>
</evidence>
<comment type="caution">
    <text evidence="9">The sequence shown here is derived from an EMBL/GenBank/DDBJ whole genome shotgun (WGS) entry which is preliminary data.</text>
</comment>
<feature type="domain" description="EamA" evidence="8">
    <location>
        <begin position="165"/>
        <end position="292"/>
    </location>
</feature>
<dbReference type="RefSeq" id="WP_194741770.1">
    <property type="nucleotide sequence ID" value="NZ_JBHTJW010000002.1"/>
</dbReference>
<evidence type="ECO:0000313" key="9">
    <source>
        <dbReference type="EMBL" id="MFD0929972.1"/>
    </source>
</evidence>
<dbReference type="SUPFAM" id="SSF103481">
    <property type="entry name" value="Multidrug resistance efflux transporter EmrE"/>
    <property type="match status" value="2"/>
</dbReference>
<evidence type="ECO:0000256" key="1">
    <source>
        <dbReference type="ARBA" id="ARBA00004141"/>
    </source>
</evidence>
<feature type="compositionally biased region" description="Basic and acidic residues" evidence="6">
    <location>
        <begin position="321"/>
        <end position="340"/>
    </location>
</feature>
<evidence type="ECO:0000256" key="7">
    <source>
        <dbReference type="SAM" id="Phobius"/>
    </source>
</evidence>
<feature type="transmembrane region" description="Helical" evidence="7">
    <location>
        <begin position="252"/>
        <end position="270"/>
    </location>
</feature>
<dbReference type="PANTHER" id="PTHR32322">
    <property type="entry name" value="INNER MEMBRANE TRANSPORTER"/>
    <property type="match status" value="1"/>
</dbReference>
<sequence>MANVPSLKIHPEAIFAILAAILFGLATPVAKLLIGDVSPQMLAGLLYSGSGIGLLLLYALIRLFKQNNSEHLSIQASDLSWLSGGILFGGVLAPLLLMQGLRATPASMASLLLNLESVFTALMAWLIFKEHFDRRILIGMTCILVGSLLLSWPKQLSSAFPFDTLAIVGACACWAIDNNLTRKIAANDALLIACIKGLVAGLINLGIALSLGNALPVFTVGMSAAAIGFLSYGVSLVLFVMSLRLIGTARTGAYFSVAPFVGVACSFLLLHEQPDTLFWLATCLMLIGVWLHLTEHHAHLHHHEELLHQHSHFHDEHHHHTHEFDWDGGEPHVHPHEHKNLSHSHPHFPDMHHQHKH</sequence>
<dbReference type="Proteomes" id="UP001597106">
    <property type="component" value="Unassembled WGS sequence"/>
</dbReference>
<feature type="transmembrane region" description="Helical" evidence="7">
    <location>
        <begin position="81"/>
        <end position="101"/>
    </location>
</feature>
<feature type="domain" description="EamA" evidence="8">
    <location>
        <begin position="13"/>
        <end position="151"/>
    </location>
</feature>
<dbReference type="PANTHER" id="PTHR32322:SF2">
    <property type="entry name" value="EAMA DOMAIN-CONTAINING PROTEIN"/>
    <property type="match status" value="1"/>
</dbReference>
<evidence type="ECO:0000256" key="5">
    <source>
        <dbReference type="ARBA" id="ARBA00023136"/>
    </source>
</evidence>
<proteinExistence type="inferred from homology"/>
<keyword evidence="3 7" id="KW-0812">Transmembrane</keyword>
<evidence type="ECO:0000256" key="4">
    <source>
        <dbReference type="ARBA" id="ARBA00022989"/>
    </source>
</evidence>
<feature type="compositionally biased region" description="Basic and acidic residues" evidence="6">
    <location>
        <begin position="347"/>
        <end position="357"/>
    </location>
</feature>
<evidence type="ECO:0000256" key="3">
    <source>
        <dbReference type="ARBA" id="ARBA00022692"/>
    </source>
</evidence>
<keyword evidence="4 7" id="KW-1133">Transmembrane helix</keyword>
<feature type="transmembrane region" description="Helical" evidence="7">
    <location>
        <begin position="12"/>
        <end position="34"/>
    </location>
</feature>
<keyword evidence="10" id="KW-1185">Reference proteome</keyword>
<evidence type="ECO:0000259" key="8">
    <source>
        <dbReference type="Pfam" id="PF00892"/>
    </source>
</evidence>
<dbReference type="Pfam" id="PF00892">
    <property type="entry name" value="EamA"/>
    <property type="match status" value="2"/>
</dbReference>
<feature type="region of interest" description="Disordered" evidence="6">
    <location>
        <begin position="321"/>
        <end position="357"/>
    </location>
</feature>
<dbReference type="InterPro" id="IPR000620">
    <property type="entry name" value="EamA_dom"/>
</dbReference>
<feature type="transmembrane region" description="Helical" evidence="7">
    <location>
        <begin position="107"/>
        <end position="128"/>
    </location>
</feature>
<name>A0ABW3GH88_9PROT</name>
<organism evidence="9 10">
    <name type="scientific">Methylophilus glucosoxydans</name>
    <dbReference type="NCBI Taxonomy" id="752553"/>
    <lineage>
        <taxon>Bacteria</taxon>
        <taxon>Pseudomonadati</taxon>
        <taxon>Pseudomonadota</taxon>
        <taxon>Betaproteobacteria</taxon>
        <taxon>Nitrosomonadales</taxon>
        <taxon>Methylophilaceae</taxon>
        <taxon>Methylophilus</taxon>
    </lineage>
</organism>
<evidence type="ECO:0000256" key="6">
    <source>
        <dbReference type="SAM" id="MobiDB-lite"/>
    </source>
</evidence>
<dbReference type="EMBL" id="JBHTJW010000002">
    <property type="protein sequence ID" value="MFD0929972.1"/>
    <property type="molecule type" value="Genomic_DNA"/>
</dbReference>
<accession>A0ABW3GH88</accession>
<evidence type="ECO:0000313" key="10">
    <source>
        <dbReference type="Proteomes" id="UP001597106"/>
    </source>
</evidence>
<reference evidence="10" key="1">
    <citation type="journal article" date="2019" name="Int. J. Syst. Evol. Microbiol.">
        <title>The Global Catalogue of Microorganisms (GCM) 10K type strain sequencing project: providing services to taxonomists for standard genome sequencing and annotation.</title>
        <authorList>
            <consortium name="The Broad Institute Genomics Platform"/>
            <consortium name="The Broad Institute Genome Sequencing Center for Infectious Disease"/>
            <person name="Wu L."/>
            <person name="Ma J."/>
        </authorList>
    </citation>
    <scope>NUCLEOTIDE SEQUENCE [LARGE SCALE GENOMIC DNA]</scope>
    <source>
        <strain evidence="10">CCUG 59685</strain>
    </source>
</reference>
<dbReference type="InterPro" id="IPR050638">
    <property type="entry name" value="AA-Vitamin_Transporters"/>
</dbReference>
<comment type="similarity">
    <text evidence="2">Belongs to the EamA transporter family.</text>
</comment>
<dbReference type="InterPro" id="IPR037185">
    <property type="entry name" value="EmrE-like"/>
</dbReference>
<protein>
    <submittedName>
        <fullName evidence="9">DMT family transporter</fullName>
    </submittedName>
</protein>